<sequence>MVNSMLSTSAGKGTGVAMPSMPRVVADQRAKFNNDELFRRLSRDSEVRFTGCRDRPHHERAARFQQGCTEGHAEIAFVTSGTNLELFFCPTGDNRRQAPEQRGYADMTDPAKLVSPKGHWSGGSLVRRLTSLKAH</sequence>
<dbReference type="InterPro" id="IPR036552">
    <property type="entry name" value="CBF_bsu_sf"/>
</dbReference>
<keyword evidence="4" id="KW-1185">Reference proteome</keyword>
<name>A0ABM1EF86_PRICU</name>
<dbReference type="PANTHER" id="PTHR10276:SF3">
    <property type="entry name" value="CORE-BINDING FACTOR SUBUNIT BETA"/>
    <property type="match status" value="1"/>
</dbReference>
<protein>
    <submittedName>
        <fullName evidence="5">Core-binding factor subunit beta-like</fullName>
    </submittedName>
</protein>
<evidence type="ECO:0000313" key="4">
    <source>
        <dbReference type="Proteomes" id="UP000695022"/>
    </source>
</evidence>
<dbReference type="SUPFAM" id="SSF50723">
    <property type="entry name" value="Core binding factor beta, CBF"/>
    <property type="match status" value="1"/>
</dbReference>
<gene>
    <name evidence="5" type="primary">LOC106811398</name>
</gene>
<dbReference type="PANTHER" id="PTHR10276">
    <property type="entry name" value="CORE-BINDING FACTOR, BETA SUBUNIT"/>
    <property type="match status" value="1"/>
</dbReference>
<dbReference type="Proteomes" id="UP000695022">
    <property type="component" value="Unplaced"/>
</dbReference>
<organism evidence="4 5">
    <name type="scientific">Priapulus caudatus</name>
    <name type="common">Priapulid worm</name>
    <dbReference type="NCBI Taxonomy" id="37621"/>
    <lineage>
        <taxon>Eukaryota</taxon>
        <taxon>Metazoa</taxon>
        <taxon>Ecdysozoa</taxon>
        <taxon>Scalidophora</taxon>
        <taxon>Priapulida</taxon>
        <taxon>Priapulimorpha</taxon>
        <taxon>Priapulimorphida</taxon>
        <taxon>Priapulidae</taxon>
        <taxon>Priapulus</taxon>
    </lineage>
</organism>
<evidence type="ECO:0000256" key="2">
    <source>
        <dbReference type="ARBA" id="ARBA00023242"/>
    </source>
</evidence>
<reference evidence="5" key="1">
    <citation type="submission" date="2025-08" db="UniProtKB">
        <authorList>
            <consortium name="RefSeq"/>
        </authorList>
    </citation>
    <scope>IDENTIFICATION</scope>
</reference>
<dbReference type="RefSeq" id="XP_014670857.1">
    <property type="nucleotide sequence ID" value="XM_014815371.1"/>
</dbReference>
<dbReference type="Pfam" id="PF02312">
    <property type="entry name" value="CBF_beta"/>
    <property type="match status" value="1"/>
</dbReference>
<dbReference type="InterPro" id="IPR003417">
    <property type="entry name" value="CBF_beta"/>
</dbReference>
<keyword evidence="2" id="KW-0539">Nucleus</keyword>
<dbReference type="GeneID" id="106811398"/>
<comment type="subcellular location">
    <subcellularLocation>
        <location evidence="1">Nucleus</location>
    </subcellularLocation>
</comment>
<evidence type="ECO:0000256" key="3">
    <source>
        <dbReference type="ARBA" id="ARBA00025734"/>
    </source>
</evidence>
<evidence type="ECO:0000256" key="1">
    <source>
        <dbReference type="ARBA" id="ARBA00004123"/>
    </source>
</evidence>
<accession>A0ABM1EF86</accession>
<proteinExistence type="inferred from homology"/>
<comment type="similarity">
    <text evidence="3">Belongs to the CBF-beta family.</text>
</comment>
<dbReference type="Gene3D" id="2.40.250.10">
    <property type="entry name" value="Core binding factor, beta subunit"/>
    <property type="match status" value="1"/>
</dbReference>
<evidence type="ECO:0000313" key="5">
    <source>
        <dbReference type="RefSeq" id="XP_014670857.1"/>
    </source>
</evidence>